<dbReference type="Pfam" id="PF10453">
    <property type="entry name" value="NUFIP1"/>
    <property type="match status" value="1"/>
</dbReference>
<dbReference type="InterPro" id="IPR019496">
    <property type="entry name" value="NUFIP1_cons_dom"/>
</dbReference>
<dbReference type="GO" id="GO:0003723">
    <property type="term" value="F:RNA binding"/>
    <property type="evidence" value="ECO:0007669"/>
    <property type="project" value="InterPro"/>
</dbReference>
<feature type="compositionally biased region" description="Basic residues" evidence="5">
    <location>
        <begin position="306"/>
        <end position="318"/>
    </location>
</feature>
<dbReference type="PROSITE" id="PS50103">
    <property type="entry name" value="ZF_C3H1"/>
    <property type="match status" value="1"/>
</dbReference>
<feature type="compositionally biased region" description="Basic and acidic residues" evidence="5">
    <location>
        <begin position="319"/>
        <end position="331"/>
    </location>
</feature>
<feature type="compositionally biased region" description="Low complexity" evidence="5">
    <location>
        <begin position="51"/>
        <end position="68"/>
    </location>
</feature>
<dbReference type="SUPFAM" id="SSF90229">
    <property type="entry name" value="CCCH zinc finger"/>
    <property type="match status" value="1"/>
</dbReference>
<protein>
    <recommendedName>
        <fullName evidence="6">C3H1-type domain-containing protein</fullName>
    </recommendedName>
</protein>
<comment type="caution">
    <text evidence="7">The sequence shown here is derived from an EMBL/GenBank/DDBJ whole genome shotgun (WGS) entry which is preliminary data.</text>
</comment>
<evidence type="ECO:0000313" key="7">
    <source>
        <dbReference type="EMBL" id="OXG25669.1"/>
    </source>
</evidence>
<feature type="compositionally biased region" description="Low complexity" evidence="5">
    <location>
        <begin position="410"/>
        <end position="425"/>
    </location>
</feature>
<dbReference type="GO" id="GO:0005634">
    <property type="term" value="C:nucleus"/>
    <property type="evidence" value="ECO:0007669"/>
    <property type="project" value="TreeGrafter"/>
</dbReference>
<feature type="region of interest" description="Disordered" evidence="5">
    <location>
        <begin position="18"/>
        <end position="68"/>
    </location>
</feature>
<evidence type="ECO:0000259" key="6">
    <source>
        <dbReference type="PROSITE" id="PS50103"/>
    </source>
</evidence>
<dbReference type="InterPro" id="IPR000571">
    <property type="entry name" value="Znf_CCCH"/>
</dbReference>
<evidence type="ECO:0000256" key="4">
    <source>
        <dbReference type="PROSITE-ProRule" id="PRU00723"/>
    </source>
</evidence>
<feature type="region of interest" description="Disordered" evidence="5">
    <location>
        <begin position="133"/>
        <end position="162"/>
    </location>
</feature>
<evidence type="ECO:0000256" key="2">
    <source>
        <dbReference type="ARBA" id="ARBA00022771"/>
    </source>
</evidence>
<organism evidence="7 8">
    <name type="scientific">Cryptococcus neoformans Tu259-1</name>
    <dbReference type="NCBI Taxonomy" id="1230072"/>
    <lineage>
        <taxon>Eukaryota</taxon>
        <taxon>Fungi</taxon>
        <taxon>Dikarya</taxon>
        <taxon>Basidiomycota</taxon>
        <taxon>Agaricomycotina</taxon>
        <taxon>Tremellomycetes</taxon>
        <taxon>Tremellales</taxon>
        <taxon>Cryptococcaceae</taxon>
        <taxon>Cryptococcus</taxon>
        <taxon>Cryptococcus neoformans species complex</taxon>
    </lineage>
</organism>
<dbReference type="AlphaFoldDB" id="A0A854QLW3"/>
<feature type="region of interest" description="Disordered" evidence="5">
    <location>
        <begin position="239"/>
        <end position="425"/>
    </location>
</feature>
<feature type="compositionally biased region" description="Low complexity" evidence="5">
    <location>
        <begin position="388"/>
        <end position="398"/>
    </location>
</feature>
<evidence type="ECO:0000256" key="1">
    <source>
        <dbReference type="ARBA" id="ARBA00022723"/>
    </source>
</evidence>
<reference evidence="7 8" key="1">
    <citation type="submission" date="2017-06" db="EMBL/GenBank/DDBJ databases">
        <title>Global population genomics of the pathogenic fungus Cryptococcus neoformans var. grubii.</title>
        <authorList>
            <person name="Cuomo C."/>
            <person name="Litvintseva A."/>
            <person name="Chen Y."/>
            <person name="Young S."/>
            <person name="Zeng Q."/>
            <person name="Chapman S."/>
            <person name="Gujja S."/>
            <person name="Saif S."/>
            <person name="Birren B."/>
        </authorList>
    </citation>
    <scope>NUCLEOTIDE SEQUENCE [LARGE SCALE GENOMIC DNA]</scope>
    <source>
        <strain evidence="7 8">Tu259-1</strain>
    </source>
</reference>
<dbReference type="OrthoDB" id="273070at2759"/>
<dbReference type="GO" id="GO:0008270">
    <property type="term" value="F:zinc ion binding"/>
    <property type="evidence" value="ECO:0007669"/>
    <property type="project" value="UniProtKB-KW"/>
</dbReference>
<feature type="compositionally biased region" description="Polar residues" evidence="5">
    <location>
        <begin position="457"/>
        <end position="467"/>
    </location>
</feature>
<dbReference type="PANTHER" id="PTHR13309">
    <property type="entry name" value="NUCLEAR FRAGILE X MENTAL RETARDATION PROTEIN INTERACTING PROTEIN 1"/>
    <property type="match status" value="1"/>
</dbReference>
<evidence type="ECO:0000313" key="8">
    <source>
        <dbReference type="Proteomes" id="UP000199727"/>
    </source>
</evidence>
<evidence type="ECO:0000256" key="5">
    <source>
        <dbReference type="SAM" id="MobiDB-lite"/>
    </source>
</evidence>
<dbReference type="SMART" id="SM00356">
    <property type="entry name" value="ZnF_C3H1"/>
    <property type="match status" value="1"/>
</dbReference>
<feature type="zinc finger region" description="C3H1-type" evidence="4">
    <location>
        <begin position="428"/>
        <end position="456"/>
    </location>
</feature>
<feature type="compositionally biased region" description="Polar residues" evidence="5">
    <location>
        <begin position="369"/>
        <end position="379"/>
    </location>
</feature>
<accession>A0A854QLW3</accession>
<feature type="compositionally biased region" description="Polar residues" evidence="5">
    <location>
        <begin position="338"/>
        <end position="351"/>
    </location>
</feature>
<gene>
    <name evidence="7" type="ORF">C361_01629</name>
</gene>
<keyword evidence="3 4" id="KW-0862">Zinc</keyword>
<dbReference type="GO" id="GO:0000492">
    <property type="term" value="P:box C/D snoRNP assembly"/>
    <property type="evidence" value="ECO:0007669"/>
    <property type="project" value="TreeGrafter"/>
</dbReference>
<dbReference type="InterPro" id="IPR036855">
    <property type="entry name" value="Znf_CCCH_sf"/>
</dbReference>
<feature type="compositionally biased region" description="Basic and acidic residues" evidence="5">
    <location>
        <begin position="246"/>
        <end position="265"/>
    </location>
</feature>
<feature type="compositionally biased region" description="Basic and acidic residues" evidence="5">
    <location>
        <begin position="283"/>
        <end position="305"/>
    </location>
</feature>
<keyword evidence="1 4" id="KW-0479">Metal-binding</keyword>
<dbReference type="Gene3D" id="4.10.1000.10">
    <property type="entry name" value="Zinc finger, CCCH-type"/>
    <property type="match status" value="1"/>
</dbReference>
<dbReference type="PANTHER" id="PTHR13309:SF0">
    <property type="entry name" value="FMR1-INTERACTING PROTEIN NUFIP1"/>
    <property type="match status" value="1"/>
</dbReference>
<dbReference type="Proteomes" id="UP000199727">
    <property type="component" value="Unassembled WGS sequence"/>
</dbReference>
<name>A0A854QLW3_CRYNE</name>
<feature type="domain" description="C3H1-type" evidence="6">
    <location>
        <begin position="428"/>
        <end position="456"/>
    </location>
</feature>
<feature type="region of interest" description="Disordered" evidence="5">
    <location>
        <begin position="196"/>
        <end position="226"/>
    </location>
</feature>
<evidence type="ECO:0000256" key="3">
    <source>
        <dbReference type="ARBA" id="ARBA00022833"/>
    </source>
</evidence>
<dbReference type="Pfam" id="PF00642">
    <property type="entry name" value="zf-CCCH"/>
    <property type="match status" value="1"/>
</dbReference>
<dbReference type="EMBL" id="AMKT01000027">
    <property type="protein sequence ID" value="OXG25669.1"/>
    <property type="molecule type" value="Genomic_DNA"/>
</dbReference>
<keyword evidence="2 4" id="KW-0863">Zinc-finger</keyword>
<feature type="region of interest" description="Disordered" evidence="5">
    <location>
        <begin position="457"/>
        <end position="497"/>
    </location>
</feature>
<dbReference type="InterPro" id="IPR039136">
    <property type="entry name" value="NUFIP1-like"/>
</dbReference>
<proteinExistence type="predicted"/>
<sequence length="595" mass="65354">MINRNFVSASSASIRGRPLLDPVSHSMGPDKGYRPPSYGLSARPSVDTPVSAASQSQQQGFPQPQRYMPPIQQGFYPGYGYGYQPNVSGGYPSGGFYPMYAAPAPSFGQSLFRPPVAANPEGYSYSTTYLSSQYNQQASTPDPPTKRQRPNNSNVMTGGSAKPWRNCSHPGCKFVGPGDQVEIHEEDRHLIYAPGKAPERSEEEERFAKRKGPLPPIQGTNITLNTPEDIEKWIAERKSRWPTAKRVQEKEQERQEAIARGEVPTKQRKGKGRRNDPASLAEEWGREVKDEEADIPRVFERERGRGRGRGRGSVRRRGERPGNKERNDEIAPVHPIVQASTQFQSTLSREVNPTADGLVELSGYDTPAESASVSDSNDTGSSRESDFGSDSSSDSSSSDSEDDHAKLKPADASTSSPATTATKPSVPTISKPICKFFALQGRCKFNDRCRFAHVASDGTSVDTSAQSENRKPTPHQEKKKQPRQPPVRKPNPFERPSMLGALLANPIQNTLSQISQTIRFLVANDMLQNVEIRPGQAEEEEKARNKVVLLDGSSKDNNGATEDKLNMEGVGDQVQEMKETVEGSEAVAQEKISIV</sequence>